<evidence type="ECO:0000313" key="11">
    <source>
        <dbReference type="EMBL" id="MBB3839496.1"/>
    </source>
</evidence>
<dbReference type="Gene3D" id="3.60.140.10">
    <property type="entry name" value="CNF1/YfiH-like putative cysteine hydrolases"/>
    <property type="match status" value="1"/>
</dbReference>
<dbReference type="GO" id="GO:0017061">
    <property type="term" value="F:S-methyl-5-thioadenosine phosphorylase activity"/>
    <property type="evidence" value="ECO:0007669"/>
    <property type="project" value="UniProtKB-EC"/>
</dbReference>
<dbReference type="RefSeq" id="WP_183975838.1">
    <property type="nucleotide sequence ID" value="NZ_JACIBY010000007.1"/>
</dbReference>
<sequence>MSSVNIPSIFSPFNHLIAAESTRLGGVSSPPFSSLNLGINTQDSFENVQANRAIFFQQLGIEETQFASSFQVHGAEVQIVEKGGRAEGYDALVTNQPNVFVGVTVADCTPILIFDSKQLAVGAIHAGWRGTVAEIVRKTLTTMAETYGTQAKDCFAYVGTCIDECSFEVGEEVADQFEAEFKRFDTGLNKYFVDLKRANAAQLVAFGIPKNQIEISSFSTITHNETFFSYRLEKGQTGRMLAVIGRKE</sequence>
<keyword evidence="12" id="KW-1185">Reference proteome</keyword>
<evidence type="ECO:0000256" key="7">
    <source>
        <dbReference type="ARBA" id="ARBA00047989"/>
    </source>
</evidence>
<dbReference type="PANTHER" id="PTHR30616:SF2">
    <property type="entry name" value="PURINE NUCLEOSIDE PHOSPHORYLASE LACC1"/>
    <property type="match status" value="1"/>
</dbReference>
<evidence type="ECO:0000256" key="10">
    <source>
        <dbReference type="RuleBase" id="RU361274"/>
    </source>
</evidence>
<evidence type="ECO:0000256" key="3">
    <source>
        <dbReference type="ARBA" id="ARBA00022679"/>
    </source>
</evidence>
<evidence type="ECO:0000256" key="6">
    <source>
        <dbReference type="ARBA" id="ARBA00022833"/>
    </source>
</evidence>
<keyword evidence="6" id="KW-0862">Zinc</keyword>
<dbReference type="SUPFAM" id="SSF64438">
    <property type="entry name" value="CNF1/YfiH-like putative cysteine hydrolases"/>
    <property type="match status" value="1"/>
</dbReference>
<evidence type="ECO:0000256" key="9">
    <source>
        <dbReference type="ARBA" id="ARBA00049893"/>
    </source>
</evidence>
<evidence type="ECO:0000256" key="2">
    <source>
        <dbReference type="ARBA" id="ARBA00007353"/>
    </source>
</evidence>
<dbReference type="InterPro" id="IPR011324">
    <property type="entry name" value="Cytotoxic_necrot_fac-like_cat"/>
</dbReference>
<dbReference type="Proteomes" id="UP000541352">
    <property type="component" value="Unassembled WGS sequence"/>
</dbReference>
<name>A0A7W5ZM99_9BACT</name>
<evidence type="ECO:0000313" key="12">
    <source>
        <dbReference type="Proteomes" id="UP000541352"/>
    </source>
</evidence>
<keyword evidence="4" id="KW-0479">Metal-binding</keyword>
<dbReference type="EMBL" id="JACIBY010000007">
    <property type="protein sequence ID" value="MBB3839496.1"/>
    <property type="molecule type" value="Genomic_DNA"/>
</dbReference>
<proteinExistence type="inferred from homology"/>
<evidence type="ECO:0000256" key="4">
    <source>
        <dbReference type="ARBA" id="ARBA00022723"/>
    </source>
</evidence>
<accession>A0A7W5ZM99</accession>
<reference evidence="11 12" key="1">
    <citation type="submission" date="2020-08" db="EMBL/GenBank/DDBJ databases">
        <title>Genomic Encyclopedia of Type Strains, Phase IV (KMG-IV): sequencing the most valuable type-strain genomes for metagenomic binning, comparative biology and taxonomic classification.</title>
        <authorList>
            <person name="Goeker M."/>
        </authorList>
    </citation>
    <scope>NUCLEOTIDE SEQUENCE [LARGE SCALE GENOMIC DNA]</scope>
    <source>
        <strain evidence="11 12">DSM 17976</strain>
    </source>
</reference>
<dbReference type="NCBIfam" id="TIGR00726">
    <property type="entry name" value="peptidoglycan editing factor PgeF"/>
    <property type="match status" value="1"/>
</dbReference>
<evidence type="ECO:0000256" key="1">
    <source>
        <dbReference type="ARBA" id="ARBA00000553"/>
    </source>
</evidence>
<evidence type="ECO:0000256" key="8">
    <source>
        <dbReference type="ARBA" id="ARBA00048968"/>
    </source>
</evidence>
<comment type="catalytic activity">
    <reaction evidence="1">
        <text>inosine + phosphate = alpha-D-ribose 1-phosphate + hypoxanthine</text>
        <dbReference type="Rhea" id="RHEA:27646"/>
        <dbReference type="ChEBI" id="CHEBI:17368"/>
        <dbReference type="ChEBI" id="CHEBI:17596"/>
        <dbReference type="ChEBI" id="CHEBI:43474"/>
        <dbReference type="ChEBI" id="CHEBI:57720"/>
        <dbReference type="EC" id="2.4.2.1"/>
    </reaction>
    <physiologicalReaction direction="left-to-right" evidence="1">
        <dbReference type="Rhea" id="RHEA:27647"/>
    </physiologicalReaction>
</comment>
<organism evidence="11 12">
    <name type="scientific">Runella defluvii</name>
    <dbReference type="NCBI Taxonomy" id="370973"/>
    <lineage>
        <taxon>Bacteria</taxon>
        <taxon>Pseudomonadati</taxon>
        <taxon>Bacteroidota</taxon>
        <taxon>Cytophagia</taxon>
        <taxon>Cytophagales</taxon>
        <taxon>Spirosomataceae</taxon>
        <taxon>Runella</taxon>
    </lineage>
</organism>
<comment type="catalytic activity">
    <reaction evidence="8">
        <text>adenosine + phosphate = alpha-D-ribose 1-phosphate + adenine</text>
        <dbReference type="Rhea" id="RHEA:27642"/>
        <dbReference type="ChEBI" id="CHEBI:16335"/>
        <dbReference type="ChEBI" id="CHEBI:16708"/>
        <dbReference type="ChEBI" id="CHEBI:43474"/>
        <dbReference type="ChEBI" id="CHEBI:57720"/>
        <dbReference type="EC" id="2.4.2.1"/>
    </reaction>
    <physiologicalReaction direction="left-to-right" evidence="8">
        <dbReference type="Rhea" id="RHEA:27643"/>
    </physiologicalReaction>
</comment>
<comment type="catalytic activity">
    <reaction evidence="9">
        <text>S-methyl-5'-thioadenosine + phosphate = 5-(methylsulfanyl)-alpha-D-ribose 1-phosphate + adenine</text>
        <dbReference type="Rhea" id="RHEA:11852"/>
        <dbReference type="ChEBI" id="CHEBI:16708"/>
        <dbReference type="ChEBI" id="CHEBI:17509"/>
        <dbReference type="ChEBI" id="CHEBI:43474"/>
        <dbReference type="ChEBI" id="CHEBI:58533"/>
        <dbReference type="EC" id="2.4.2.28"/>
    </reaction>
    <physiologicalReaction direction="left-to-right" evidence="9">
        <dbReference type="Rhea" id="RHEA:11853"/>
    </physiologicalReaction>
</comment>
<dbReference type="CDD" id="cd16833">
    <property type="entry name" value="YfiH"/>
    <property type="match status" value="1"/>
</dbReference>
<dbReference type="AlphaFoldDB" id="A0A7W5ZM99"/>
<keyword evidence="3" id="KW-0808">Transferase</keyword>
<dbReference type="InterPro" id="IPR038371">
    <property type="entry name" value="Cu_polyphenol_OxRdtase_sf"/>
</dbReference>
<keyword evidence="5" id="KW-0378">Hydrolase</keyword>
<dbReference type="InterPro" id="IPR003730">
    <property type="entry name" value="Cu_polyphenol_OxRdtase"/>
</dbReference>
<comment type="similarity">
    <text evidence="2 10">Belongs to the purine nucleoside phosphorylase YfiH/LACC1 family.</text>
</comment>
<gene>
    <name evidence="11" type="ORF">FHS57_003505</name>
</gene>
<protein>
    <recommendedName>
        <fullName evidence="10">Purine nucleoside phosphorylase</fullName>
    </recommendedName>
</protein>
<dbReference type="PANTHER" id="PTHR30616">
    <property type="entry name" value="UNCHARACTERIZED PROTEIN YFIH"/>
    <property type="match status" value="1"/>
</dbReference>
<evidence type="ECO:0000256" key="5">
    <source>
        <dbReference type="ARBA" id="ARBA00022801"/>
    </source>
</evidence>
<dbReference type="GO" id="GO:0016787">
    <property type="term" value="F:hydrolase activity"/>
    <property type="evidence" value="ECO:0007669"/>
    <property type="project" value="UniProtKB-KW"/>
</dbReference>
<comment type="caution">
    <text evidence="11">The sequence shown here is derived from an EMBL/GenBank/DDBJ whole genome shotgun (WGS) entry which is preliminary data.</text>
</comment>
<dbReference type="Pfam" id="PF02578">
    <property type="entry name" value="Cu-oxidase_4"/>
    <property type="match status" value="1"/>
</dbReference>
<dbReference type="GO" id="GO:0005507">
    <property type="term" value="F:copper ion binding"/>
    <property type="evidence" value="ECO:0007669"/>
    <property type="project" value="TreeGrafter"/>
</dbReference>
<comment type="catalytic activity">
    <reaction evidence="7">
        <text>adenosine + H2O + H(+) = inosine + NH4(+)</text>
        <dbReference type="Rhea" id="RHEA:24408"/>
        <dbReference type="ChEBI" id="CHEBI:15377"/>
        <dbReference type="ChEBI" id="CHEBI:15378"/>
        <dbReference type="ChEBI" id="CHEBI:16335"/>
        <dbReference type="ChEBI" id="CHEBI:17596"/>
        <dbReference type="ChEBI" id="CHEBI:28938"/>
        <dbReference type="EC" id="3.5.4.4"/>
    </reaction>
    <physiologicalReaction direction="left-to-right" evidence="7">
        <dbReference type="Rhea" id="RHEA:24409"/>
    </physiologicalReaction>
</comment>